<dbReference type="EMBL" id="JAIZAY010000013">
    <property type="protein sequence ID" value="KAJ8031343.1"/>
    <property type="molecule type" value="Genomic_DNA"/>
</dbReference>
<dbReference type="AlphaFoldDB" id="A0A9Q1BRG4"/>
<keyword evidence="2" id="KW-1185">Reference proteome</keyword>
<protein>
    <submittedName>
        <fullName evidence="1">Uncharacterized protein</fullName>
    </submittedName>
</protein>
<gene>
    <name evidence="1" type="ORF">HOLleu_28046</name>
</gene>
<comment type="caution">
    <text evidence="1">The sequence shown here is derived from an EMBL/GenBank/DDBJ whole genome shotgun (WGS) entry which is preliminary data.</text>
</comment>
<dbReference type="OrthoDB" id="410381at2759"/>
<dbReference type="Proteomes" id="UP001152320">
    <property type="component" value="Chromosome 13"/>
</dbReference>
<reference evidence="1" key="1">
    <citation type="submission" date="2021-10" db="EMBL/GenBank/DDBJ databases">
        <title>Tropical sea cucumber genome reveals ecological adaptation and Cuvierian tubules defense mechanism.</title>
        <authorList>
            <person name="Chen T."/>
        </authorList>
    </citation>
    <scope>NUCLEOTIDE SEQUENCE</scope>
    <source>
        <strain evidence="1">Nanhai2018</strain>
        <tissue evidence="1">Muscle</tissue>
    </source>
</reference>
<organism evidence="1 2">
    <name type="scientific">Holothuria leucospilota</name>
    <name type="common">Black long sea cucumber</name>
    <name type="synonym">Mertensiothuria leucospilota</name>
    <dbReference type="NCBI Taxonomy" id="206669"/>
    <lineage>
        <taxon>Eukaryota</taxon>
        <taxon>Metazoa</taxon>
        <taxon>Echinodermata</taxon>
        <taxon>Eleutherozoa</taxon>
        <taxon>Echinozoa</taxon>
        <taxon>Holothuroidea</taxon>
        <taxon>Aspidochirotacea</taxon>
        <taxon>Aspidochirotida</taxon>
        <taxon>Holothuriidae</taxon>
        <taxon>Holothuria</taxon>
    </lineage>
</organism>
<evidence type="ECO:0000313" key="1">
    <source>
        <dbReference type="EMBL" id="KAJ8031343.1"/>
    </source>
</evidence>
<proteinExistence type="predicted"/>
<accession>A0A9Q1BRG4</accession>
<name>A0A9Q1BRG4_HOLLE</name>
<sequence>MIRQCDSRDFAITRVMRGADYWTEHSLVRVKVNLSIRPPRKLIINQLKFYEVQGKFRSDLTEALAPELQHFTDTKDAK</sequence>
<evidence type="ECO:0000313" key="2">
    <source>
        <dbReference type="Proteomes" id="UP001152320"/>
    </source>
</evidence>